<evidence type="ECO:0000256" key="3">
    <source>
        <dbReference type="ARBA" id="ARBA00023125"/>
    </source>
</evidence>
<evidence type="ECO:0000313" key="9">
    <source>
        <dbReference type="Proteomes" id="UP000036987"/>
    </source>
</evidence>
<keyword evidence="9" id="KW-1185">Reference proteome</keyword>
<proteinExistence type="inferred from homology"/>
<sequence>MELYKGDEGSSPSNSTSISEAIFQTFHPPAPPSSVTHHHNTQDRSVVAAAAATTAAESSGGVGLISQLQGFNILPSQSLPLPIASILANSSNQMYSSTTHDHVPPIYHYQQQQMHQLQQNQQLYSSLLPPPHMPLYGSDHVVLPPIGMPTGFYVGGSGGGGTSLTPFSCLQSEFGKMSAQEMMDAKALAASKSHSEAERRRRERINTHLARLRSLLPSTTKTDKASLLAEVIQHVKELKRQAAEIVEQISVPTECDELTVHSANEEEGGKLVVKASICCDDRSDLLSEVIKALKALKLRTLKAEITTLGGRVKNVLVVTEEDVDCMNPDESKHHYSITSIQDALKAVMERTTSAPDANNNDPSSSSSSANKPTGTGTSTKKQRTTNLSSILEKNL</sequence>
<accession>A0A0K9PY53</accession>
<dbReference type="GO" id="GO:0046983">
    <property type="term" value="F:protein dimerization activity"/>
    <property type="evidence" value="ECO:0007669"/>
    <property type="project" value="InterPro"/>
</dbReference>
<feature type="region of interest" description="Disordered" evidence="6">
    <location>
        <begin position="350"/>
        <end position="395"/>
    </location>
</feature>
<dbReference type="OMA" id="HHYSITS"/>
<dbReference type="FunFam" id="4.10.280.10:FF:000070">
    <property type="entry name" value="transcription factor bHLH30"/>
    <property type="match status" value="1"/>
</dbReference>
<evidence type="ECO:0000256" key="1">
    <source>
        <dbReference type="ARBA" id="ARBA00005510"/>
    </source>
</evidence>
<dbReference type="PANTHER" id="PTHR45844:SF2">
    <property type="entry name" value="TRANSCRIPTION FACTOR BHLH30"/>
    <property type="match status" value="1"/>
</dbReference>
<dbReference type="SMART" id="SM00353">
    <property type="entry name" value="HLH"/>
    <property type="match status" value="1"/>
</dbReference>
<evidence type="ECO:0000256" key="6">
    <source>
        <dbReference type="SAM" id="MobiDB-lite"/>
    </source>
</evidence>
<evidence type="ECO:0000256" key="5">
    <source>
        <dbReference type="ARBA" id="ARBA00023242"/>
    </source>
</evidence>
<organism evidence="8 9">
    <name type="scientific">Zostera marina</name>
    <name type="common">Eelgrass</name>
    <dbReference type="NCBI Taxonomy" id="29655"/>
    <lineage>
        <taxon>Eukaryota</taxon>
        <taxon>Viridiplantae</taxon>
        <taxon>Streptophyta</taxon>
        <taxon>Embryophyta</taxon>
        <taxon>Tracheophyta</taxon>
        <taxon>Spermatophyta</taxon>
        <taxon>Magnoliopsida</taxon>
        <taxon>Liliopsida</taxon>
        <taxon>Zosteraceae</taxon>
        <taxon>Zostera</taxon>
    </lineage>
</organism>
<keyword evidence="4" id="KW-0804">Transcription</keyword>
<dbReference type="GO" id="GO:0003677">
    <property type="term" value="F:DNA binding"/>
    <property type="evidence" value="ECO:0007669"/>
    <property type="project" value="UniProtKB-KW"/>
</dbReference>
<keyword evidence="5" id="KW-0539">Nucleus</keyword>
<comment type="caution">
    <text evidence="8">The sequence shown here is derived from an EMBL/GenBank/DDBJ whole genome shotgun (WGS) entry which is preliminary data.</text>
</comment>
<dbReference type="Pfam" id="PF00010">
    <property type="entry name" value="HLH"/>
    <property type="match status" value="1"/>
</dbReference>
<evidence type="ECO:0000256" key="2">
    <source>
        <dbReference type="ARBA" id="ARBA00023015"/>
    </source>
</evidence>
<feature type="compositionally biased region" description="Polar residues" evidence="6">
    <location>
        <begin position="371"/>
        <end position="395"/>
    </location>
</feature>
<dbReference type="InterPro" id="IPR011598">
    <property type="entry name" value="bHLH_dom"/>
</dbReference>
<evidence type="ECO:0000313" key="8">
    <source>
        <dbReference type="EMBL" id="KMZ74003.1"/>
    </source>
</evidence>
<dbReference type="OrthoDB" id="71302at2759"/>
<keyword evidence="3 8" id="KW-0238">DNA-binding</keyword>
<name>A0A0K9PY53_ZOSMR</name>
<feature type="compositionally biased region" description="Low complexity" evidence="6">
    <location>
        <begin position="353"/>
        <end position="370"/>
    </location>
</feature>
<dbReference type="PROSITE" id="PS50888">
    <property type="entry name" value="BHLH"/>
    <property type="match status" value="1"/>
</dbReference>
<dbReference type="Proteomes" id="UP000036987">
    <property type="component" value="Unassembled WGS sequence"/>
</dbReference>
<keyword evidence="2" id="KW-0805">Transcription regulation</keyword>
<dbReference type="Gene3D" id="4.10.280.10">
    <property type="entry name" value="Helix-loop-helix DNA-binding domain"/>
    <property type="match status" value="1"/>
</dbReference>
<dbReference type="PANTHER" id="PTHR45844">
    <property type="entry name" value="TRANSCRIPTION FACTOR BHLH30"/>
    <property type="match status" value="1"/>
</dbReference>
<gene>
    <name evidence="8" type="ORF">ZOSMA_137G00180</name>
</gene>
<evidence type="ECO:0000259" key="7">
    <source>
        <dbReference type="PROSITE" id="PS50888"/>
    </source>
</evidence>
<dbReference type="SUPFAM" id="SSF47459">
    <property type="entry name" value="HLH, helix-loop-helix DNA-binding domain"/>
    <property type="match status" value="1"/>
</dbReference>
<comment type="similarity">
    <text evidence="1">Belongs to the bHLH protein family.</text>
</comment>
<dbReference type="InterPro" id="IPR045847">
    <property type="entry name" value="AIG1-like"/>
</dbReference>
<dbReference type="EMBL" id="LFYR01000468">
    <property type="protein sequence ID" value="KMZ74003.1"/>
    <property type="molecule type" value="Genomic_DNA"/>
</dbReference>
<dbReference type="CDD" id="cd11455">
    <property type="entry name" value="bHLH_AtAIG1_like"/>
    <property type="match status" value="1"/>
</dbReference>
<reference evidence="9" key="1">
    <citation type="journal article" date="2016" name="Nature">
        <title>The genome of the seagrass Zostera marina reveals angiosperm adaptation to the sea.</title>
        <authorList>
            <person name="Olsen J.L."/>
            <person name="Rouze P."/>
            <person name="Verhelst B."/>
            <person name="Lin Y.-C."/>
            <person name="Bayer T."/>
            <person name="Collen J."/>
            <person name="Dattolo E."/>
            <person name="De Paoli E."/>
            <person name="Dittami S."/>
            <person name="Maumus F."/>
            <person name="Michel G."/>
            <person name="Kersting A."/>
            <person name="Lauritano C."/>
            <person name="Lohaus R."/>
            <person name="Toepel M."/>
            <person name="Tonon T."/>
            <person name="Vanneste K."/>
            <person name="Amirebrahimi M."/>
            <person name="Brakel J."/>
            <person name="Bostroem C."/>
            <person name="Chovatia M."/>
            <person name="Grimwood J."/>
            <person name="Jenkins J.W."/>
            <person name="Jueterbock A."/>
            <person name="Mraz A."/>
            <person name="Stam W.T."/>
            <person name="Tice H."/>
            <person name="Bornberg-Bauer E."/>
            <person name="Green P.J."/>
            <person name="Pearson G.A."/>
            <person name="Procaccini G."/>
            <person name="Duarte C.M."/>
            <person name="Schmutz J."/>
            <person name="Reusch T.B.H."/>
            <person name="Van de Peer Y."/>
        </authorList>
    </citation>
    <scope>NUCLEOTIDE SEQUENCE [LARGE SCALE GENOMIC DNA]</scope>
    <source>
        <strain evidence="9">cv. Finnish</strain>
    </source>
</reference>
<feature type="domain" description="BHLH" evidence="7">
    <location>
        <begin position="189"/>
        <end position="238"/>
    </location>
</feature>
<dbReference type="AlphaFoldDB" id="A0A0K9PY53"/>
<dbReference type="CDD" id="cd04873">
    <property type="entry name" value="ACT_UUR-ACR-like"/>
    <property type="match status" value="1"/>
</dbReference>
<dbReference type="InterPro" id="IPR036638">
    <property type="entry name" value="HLH_DNA-bd_sf"/>
</dbReference>
<protein>
    <submittedName>
        <fullName evidence="8">Basic helix-loop-helix (BHLH) DNA-binding superfamily</fullName>
    </submittedName>
</protein>
<dbReference type="GO" id="GO:0003700">
    <property type="term" value="F:DNA-binding transcription factor activity"/>
    <property type="evidence" value="ECO:0007669"/>
    <property type="project" value="InterPro"/>
</dbReference>
<evidence type="ECO:0000256" key="4">
    <source>
        <dbReference type="ARBA" id="ARBA00023163"/>
    </source>
</evidence>